<dbReference type="InterPro" id="IPR029039">
    <property type="entry name" value="Flavoprotein-like_sf"/>
</dbReference>
<reference evidence="4 5" key="1">
    <citation type="journal article" date="2020" name="Nature">
        <title>Bacterial chemolithoautotrophy via manganese oxidation.</title>
        <authorList>
            <person name="Yu H."/>
            <person name="Leadbetter J.R."/>
        </authorList>
    </citation>
    <scope>NUCLEOTIDE SEQUENCE [LARGE SCALE GENOMIC DNA]</scope>
    <source>
        <strain evidence="4 5">Mn-1</strain>
    </source>
</reference>
<keyword evidence="5" id="KW-1185">Reference proteome</keyword>
<sequence>MAKRILIIQGHPDPDGKRFGNALAASYAEGAREGEHEVRLIDVAKLDFPILRTKEDFERGTPPESIREAQNAITWADHLVIFFPLWHGTMPALFKAFLEQVFRYGFAIGQPNGAKMGKLLTGKSARIVVTMGMPAFFYRLYFRAHGVKGLKRSILGLSGIKPIKESLIGMVEGSQAGREKWLAKMRRLGLKGK</sequence>
<gene>
    <name evidence="4" type="ORF">MNODULE_08715</name>
</gene>
<evidence type="ECO:0000259" key="3">
    <source>
        <dbReference type="Pfam" id="PF02525"/>
    </source>
</evidence>
<dbReference type="GO" id="GO:0005829">
    <property type="term" value="C:cytosol"/>
    <property type="evidence" value="ECO:0007669"/>
    <property type="project" value="TreeGrafter"/>
</dbReference>
<comment type="caution">
    <text evidence="4">The sequence shown here is derived from an EMBL/GenBank/DDBJ whole genome shotgun (WGS) entry which is preliminary data.</text>
</comment>
<dbReference type="InterPro" id="IPR051545">
    <property type="entry name" value="NAD(P)H_dehydrogenase_qn"/>
</dbReference>
<keyword evidence="2" id="KW-0560">Oxidoreductase</keyword>
<proteinExistence type="inferred from homology"/>
<accession>A0A7X6DPQ6</accession>
<evidence type="ECO:0000256" key="1">
    <source>
        <dbReference type="ARBA" id="ARBA00006252"/>
    </source>
</evidence>
<comment type="similarity">
    <text evidence="1">Belongs to the NAD(P)H dehydrogenase (quinone) family.</text>
</comment>
<name>A0A7X6DPQ6_9BACT</name>
<dbReference type="Gene3D" id="3.40.50.360">
    <property type="match status" value="1"/>
</dbReference>
<dbReference type="EMBL" id="VTOW01000001">
    <property type="protein sequence ID" value="NKE70818.1"/>
    <property type="molecule type" value="Genomic_DNA"/>
</dbReference>
<organism evidence="4 5">
    <name type="scientific">Candidatus Manganitrophus noduliformans</name>
    <dbReference type="NCBI Taxonomy" id="2606439"/>
    <lineage>
        <taxon>Bacteria</taxon>
        <taxon>Pseudomonadati</taxon>
        <taxon>Nitrospirota</taxon>
        <taxon>Nitrospiria</taxon>
        <taxon>Candidatus Troglogloeales</taxon>
        <taxon>Candidatus Manganitrophaceae</taxon>
        <taxon>Candidatus Manganitrophus</taxon>
    </lineage>
</organism>
<evidence type="ECO:0000313" key="4">
    <source>
        <dbReference type="EMBL" id="NKE70818.1"/>
    </source>
</evidence>
<dbReference type="PANTHER" id="PTHR10204:SF34">
    <property type="entry name" value="NAD(P)H DEHYDROGENASE [QUINONE] 1 ISOFORM 1"/>
    <property type="match status" value="1"/>
</dbReference>
<evidence type="ECO:0000256" key="2">
    <source>
        <dbReference type="ARBA" id="ARBA00023002"/>
    </source>
</evidence>
<dbReference type="InterPro" id="IPR003680">
    <property type="entry name" value="Flavodoxin_fold"/>
</dbReference>
<dbReference type="AlphaFoldDB" id="A0A7X6DPQ6"/>
<dbReference type="RefSeq" id="WP_168059052.1">
    <property type="nucleotide sequence ID" value="NZ_VTOW01000001.1"/>
</dbReference>
<dbReference type="SUPFAM" id="SSF52218">
    <property type="entry name" value="Flavoproteins"/>
    <property type="match status" value="1"/>
</dbReference>
<dbReference type="GO" id="GO:0003955">
    <property type="term" value="F:NAD(P)H dehydrogenase (quinone) activity"/>
    <property type="evidence" value="ECO:0007669"/>
    <property type="project" value="TreeGrafter"/>
</dbReference>
<dbReference type="Pfam" id="PF02525">
    <property type="entry name" value="Flavodoxin_2"/>
    <property type="match status" value="1"/>
</dbReference>
<dbReference type="PANTHER" id="PTHR10204">
    <property type="entry name" value="NAD P H OXIDOREDUCTASE-RELATED"/>
    <property type="match status" value="1"/>
</dbReference>
<dbReference type="Proteomes" id="UP000534783">
    <property type="component" value="Unassembled WGS sequence"/>
</dbReference>
<protein>
    <submittedName>
        <fullName evidence="4">NAD(P)H-dependent oxidoreductase</fullName>
    </submittedName>
</protein>
<feature type="domain" description="Flavodoxin-like fold" evidence="3">
    <location>
        <begin position="3"/>
        <end position="183"/>
    </location>
</feature>
<evidence type="ECO:0000313" key="5">
    <source>
        <dbReference type="Proteomes" id="UP000534783"/>
    </source>
</evidence>